<dbReference type="InterPro" id="IPR051567">
    <property type="entry name" value="Unconventional_Myosin_ATPase"/>
</dbReference>
<evidence type="ECO:0000256" key="3">
    <source>
        <dbReference type="ARBA" id="ARBA00022490"/>
    </source>
</evidence>
<comment type="similarity">
    <text evidence="6">Belongs to the CSN12 family.</text>
</comment>
<dbReference type="FunFam" id="1.10.10.10:FF:000146">
    <property type="entry name" value="PCI domain-containing protein 2 homolog"/>
    <property type="match status" value="1"/>
</dbReference>
<dbReference type="PROSITE" id="PS50250">
    <property type="entry name" value="PCI"/>
    <property type="match status" value="1"/>
</dbReference>
<evidence type="ECO:0000256" key="1">
    <source>
        <dbReference type="ARBA" id="ARBA00004496"/>
    </source>
</evidence>
<dbReference type="Gene3D" id="2.30.30.40">
    <property type="entry name" value="SH3 Domains"/>
    <property type="match status" value="1"/>
</dbReference>
<dbReference type="InterPro" id="IPR011993">
    <property type="entry name" value="PH-like_dom_sf"/>
</dbReference>
<dbReference type="InterPro" id="IPR019749">
    <property type="entry name" value="Band_41_domain"/>
</dbReference>
<dbReference type="InterPro" id="IPR019748">
    <property type="entry name" value="FERM_central"/>
</dbReference>
<feature type="region of interest" description="Disordered" evidence="8">
    <location>
        <begin position="334"/>
        <end position="361"/>
    </location>
</feature>
<feature type="region of interest" description="Disordered" evidence="8">
    <location>
        <begin position="415"/>
        <end position="459"/>
    </location>
</feature>
<comment type="similarity">
    <text evidence="2">Belongs to the TRAFAC class myosin-kinesin ATPase superfamily. Myosin family.</text>
</comment>
<evidence type="ECO:0000256" key="8">
    <source>
        <dbReference type="SAM" id="MobiDB-lite"/>
    </source>
</evidence>
<feature type="region of interest" description="Disordered" evidence="8">
    <location>
        <begin position="1"/>
        <end position="48"/>
    </location>
</feature>
<proteinExistence type="inferred from homology"/>
<dbReference type="InterPro" id="IPR014352">
    <property type="entry name" value="FERM/acyl-CoA-bd_prot_sf"/>
</dbReference>
<dbReference type="GO" id="GO:0005524">
    <property type="term" value="F:ATP binding"/>
    <property type="evidence" value="ECO:0007669"/>
    <property type="project" value="UniProtKB-KW"/>
</dbReference>
<dbReference type="InterPro" id="IPR000299">
    <property type="entry name" value="FERM_domain"/>
</dbReference>
<feature type="compositionally biased region" description="Basic and acidic residues" evidence="8">
    <location>
        <begin position="342"/>
        <end position="353"/>
    </location>
</feature>
<dbReference type="Gene3D" id="2.30.29.30">
    <property type="entry name" value="Pleckstrin-homology domain (PH domain)/Phosphotyrosine-binding domain (PTB)"/>
    <property type="match status" value="2"/>
</dbReference>
<dbReference type="PROSITE" id="PS50057">
    <property type="entry name" value="FERM_3"/>
    <property type="match status" value="2"/>
</dbReference>
<reference evidence="9" key="1">
    <citation type="journal article" date="2012" name="Nature">
        <title>The oyster genome reveals stress adaptation and complexity of shell formation.</title>
        <authorList>
            <person name="Zhang G."/>
            <person name="Fang X."/>
            <person name="Guo X."/>
            <person name="Li L."/>
            <person name="Luo R."/>
            <person name="Xu F."/>
            <person name="Yang P."/>
            <person name="Zhang L."/>
            <person name="Wang X."/>
            <person name="Qi H."/>
            <person name="Xiong Z."/>
            <person name="Que H."/>
            <person name="Xie Y."/>
            <person name="Holland P.W."/>
            <person name="Paps J."/>
            <person name="Zhu Y."/>
            <person name="Wu F."/>
            <person name="Chen Y."/>
            <person name="Wang J."/>
            <person name="Peng C."/>
            <person name="Meng J."/>
            <person name="Yang L."/>
            <person name="Liu J."/>
            <person name="Wen B."/>
            <person name="Zhang N."/>
            <person name="Huang Z."/>
            <person name="Zhu Q."/>
            <person name="Feng Y."/>
            <person name="Mount A."/>
            <person name="Hedgecock D."/>
            <person name="Xu Z."/>
            <person name="Liu Y."/>
            <person name="Domazet-Loso T."/>
            <person name="Du Y."/>
            <person name="Sun X."/>
            <person name="Zhang S."/>
            <person name="Liu B."/>
            <person name="Cheng P."/>
            <person name="Jiang X."/>
            <person name="Li J."/>
            <person name="Fan D."/>
            <person name="Wang W."/>
            <person name="Fu W."/>
            <person name="Wang T."/>
            <person name="Wang B."/>
            <person name="Zhang J."/>
            <person name="Peng Z."/>
            <person name="Li Y."/>
            <person name="Li N."/>
            <person name="Wang J."/>
            <person name="Chen M."/>
            <person name="He Y."/>
            <person name="Tan F."/>
            <person name="Song X."/>
            <person name="Zheng Q."/>
            <person name="Huang R."/>
            <person name="Yang H."/>
            <person name="Du X."/>
            <person name="Chen L."/>
            <person name="Yang M."/>
            <person name="Gaffney P.M."/>
            <person name="Wang S."/>
            <person name="Luo L."/>
            <person name="She Z."/>
            <person name="Ming Y."/>
            <person name="Huang W."/>
            <person name="Zhang S."/>
            <person name="Huang B."/>
            <person name="Zhang Y."/>
            <person name="Qu T."/>
            <person name="Ni P."/>
            <person name="Miao G."/>
            <person name="Wang J."/>
            <person name="Wang Q."/>
            <person name="Steinberg C.E."/>
            <person name="Wang H."/>
            <person name="Li N."/>
            <person name="Qian L."/>
            <person name="Zhang G."/>
            <person name="Li Y."/>
            <person name="Yang H."/>
            <person name="Liu X."/>
            <person name="Wang J."/>
            <person name="Yin Y."/>
            <person name="Wang J."/>
        </authorList>
    </citation>
    <scope>NUCLEOTIDE SEQUENCE [LARGE SCALE GENOMIC DNA]</scope>
    <source>
        <strain evidence="9">05x7-T-G4-1.051#20</strain>
    </source>
</reference>
<dbReference type="InterPro" id="IPR041793">
    <property type="entry name" value="MyoVII_FERM_C1"/>
</dbReference>
<evidence type="ECO:0000256" key="4">
    <source>
        <dbReference type="ARBA" id="ARBA00022737"/>
    </source>
</evidence>
<feature type="compositionally biased region" description="Basic and acidic residues" evidence="8">
    <location>
        <begin position="25"/>
        <end position="36"/>
    </location>
</feature>
<accession>K1R9I0</accession>
<dbReference type="InterPro" id="IPR000717">
    <property type="entry name" value="PCI_dom"/>
</dbReference>
<comment type="subcellular location">
    <subcellularLocation>
        <location evidence="1">Cytoplasm</location>
    </subcellularLocation>
</comment>
<dbReference type="GO" id="GO:0005737">
    <property type="term" value="C:cytoplasm"/>
    <property type="evidence" value="ECO:0007669"/>
    <property type="project" value="UniProtKB-SubCell"/>
</dbReference>
<keyword evidence="3" id="KW-0963">Cytoplasm</keyword>
<gene>
    <name evidence="9" type="ORF">CGI_10015713</name>
</gene>
<dbReference type="SMART" id="SM00295">
    <property type="entry name" value="B41"/>
    <property type="match status" value="2"/>
</dbReference>
<protein>
    <recommendedName>
        <fullName evidence="7">CSN12-like protein</fullName>
    </recommendedName>
</protein>
<dbReference type="CDD" id="cd17092">
    <property type="entry name" value="FERM1_F1_Myosin-VII"/>
    <property type="match status" value="1"/>
</dbReference>
<dbReference type="SMART" id="SM00139">
    <property type="entry name" value="MyTH4"/>
    <property type="match status" value="3"/>
</dbReference>
<dbReference type="Pfam" id="PF21998">
    <property type="entry name" value="FERM_C1_MyoVII"/>
    <property type="match status" value="1"/>
</dbReference>
<name>K1R9I0_MAGGI</name>
<dbReference type="InterPro" id="IPR036388">
    <property type="entry name" value="WH-like_DNA-bd_sf"/>
</dbReference>
<dbReference type="InterPro" id="IPR038185">
    <property type="entry name" value="MyTH4_dom_sf"/>
</dbReference>
<dbReference type="SUPFAM" id="SSF47031">
    <property type="entry name" value="Second domain of FERM"/>
    <property type="match status" value="2"/>
</dbReference>
<dbReference type="Pfam" id="PF21989">
    <property type="entry name" value="RA_2"/>
    <property type="match status" value="1"/>
</dbReference>
<dbReference type="CDD" id="cd14473">
    <property type="entry name" value="FERM_B-lobe"/>
    <property type="match status" value="1"/>
</dbReference>
<evidence type="ECO:0000256" key="6">
    <source>
        <dbReference type="ARBA" id="ARBA00025771"/>
    </source>
</evidence>
<dbReference type="Gene3D" id="1.20.80.10">
    <property type="match status" value="2"/>
</dbReference>
<dbReference type="HOGENOM" id="CLU_234241_0_0_1"/>
<dbReference type="InterPro" id="IPR000857">
    <property type="entry name" value="MyTH4_dom"/>
</dbReference>
<dbReference type="InParanoid" id="K1R9I0"/>
<dbReference type="SMART" id="SM00753">
    <property type="entry name" value="PAM"/>
    <property type="match status" value="1"/>
</dbReference>
<feature type="region of interest" description="Disordered" evidence="8">
    <location>
        <begin position="378"/>
        <end position="399"/>
    </location>
</feature>
<dbReference type="SUPFAM" id="SSF50729">
    <property type="entry name" value="PH domain-like"/>
    <property type="match status" value="1"/>
</dbReference>
<keyword evidence="4" id="KW-0677">Repeat</keyword>
<dbReference type="PROSITE" id="PS51016">
    <property type="entry name" value="MYTH4"/>
    <property type="match status" value="3"/>
</dbReference>
<feature type="region of interest" description="Disordered" evidence="8">
    <location>
        <begin position="98"/>
        <end position="142"/>
    </location>
</feature>
<dbReference type="Pfam" id="PF01399">
    <property type="entry name" value="PCI"/>
    <property type="match status" value="1"/>
</dbReference>
<evidence type="ECO:0000256" key="5">
    <source>
        <dbReference type="ARBA" id="ARBA00023203"/>
    </source>
</evidence>
<evidence type="ECO:0000313" key="9">
    <source>
        <dbReference type="EMBL" id="EKC42413.1"/>
    </source>
</evidence>
<dbReference type="InterPro" id="IPR035963">
    <property type="entry name" value="FERM_2"/>
</dbReference>
<evidence type="ECO:0000256" key="2">
    <source>
        <dbReference type="ARBA" id="ARBA00008314"/>
    </source>
</evidence>
<dbReference type="GO" id="GO:0003779">
    <property type="term" value="F:actin binding"/>
    <property type="evidence" value="ECO:0007669"/>
    <property type="project" value="UniProtKB-KW"/>
</dbReference>
<dbReference type="Pfam" id="PF00784">
    <property type="entry name" value="MyTH4"/>
    <property type="match status" value="3"/>
</dbReference>
<keyword evidence="5" id="KW-0009">Actin-binding</keyword>
<dbReference type="GO" id="GO:0005856">
    <property type="term" value="C:cytoskeleton"/>
    <property type="evidence" value="ECO:0007669"/>
    <property type="project" value="InterPro"/>
</dbReference>
<dbReference type="Gene3D" id="3.10.20.90">
    <property type="entry name" value="Phosphatidylinositol 3-kinase Catalytic Subunit, Chain A, domain 1"/>
    <property type="match status" value="2"/>
</dbReference>
<dbReference type="PANTHER" id="PTHR22692">
    <property type="entry name" value="MYOSIN VII, XV"/>
    <property type="match status" value="1"/>
</dbReference>
<dbReference type="EMBL" id="JH816649">
    <property type="protein sequence ID" value="EKC42413.1"/>
    <property type="molecule type" value="Genomic_DNA"/>
</dbReference>
<dbReference type="Gene3D" id="1.10.10.10">
    <property type="entry name" value="Winged helix-like DNA-binding domain superfamily/Winged helix DNA-binding domain"/>
    <property type="match status" value="1"/>
</dbReference>
<evidence type="ECO:0000256" key="7">
    <source>
        <dbReference type="ARBA" id="ARBA00033214"/>
    </source>
</evidence>
<sequence length="1982" mass="223311">MATAVNGTKAGKHVSQIAVGGPAPSRKESVPSRKESIPSASAFGGDERHFNLAVINGESTEVKRPVNGGTIEDGLGPEFGKATLSKSAPVADIVRERLTSEVQPPDLNELTNGNGHHEASSPSSDSTTSDEKSSHSSSLEFPEPHGAVTSWTLFAQSFFQFKGAHTYLCSALQQPLLPKKDKADVLASLAAWVSILRIMGDLPESDHGETLDVAGSAPPIISQVKQSFHKKYTKRDVDEAYKKYSELFKDPSHSDVKNIPFLSDKISTVLEKVQYVCALGIYKPELRDEIFCQVCKQLTNNPSRNSSVRGWVLLHLLAGCFAPTERAGKHVSQIAVGGPAPSRKESVPSRKESIPSASAFGGDERHFNLAVINGESTEVKRPVNGGNIEDELGPEFGKATLSKSAPVADIVRERLTSEVQPPDLNELTNGNSHHEASSPSSDSTTSDEKSSHSSSLEFPEPHGAVTSWTLFAQSFFQFKGAHTYLCSALQQPLLPKKDKADVLASLAAWVSILRIMGDLPESDHGETLDVAGSAPPIISQVKQSFHKKYTKRDVDEAYKKYSELFKDPSHSDVKNIPFLSDKISTVLEKVQYVCALGIYKPELRDEIFCQVCKQLTNNPSRNSSVRGWVLLHLLAGCFAPTERFFSCFLHFLQESSPIFSCRVERLVRRTAIVGTRGYPPSWLEFQASKNCKPILIPMSMMNGQRMIVEADSASTVQELVHQICHKAGLQDSSGFSIYITLMQRISCLGNGTHRVMDAVAECEQHTKQSGMRESSSSWRLYFRKEYFLPWHNPKDDPVATDLIYQQIMRGVSVGEYKSKTDDDLAKLAAKRYFIENPGTVESTKLQTFLTGWLPETNKKTIDLTYWTTKVMNVLQNDIPKDRNKVRDLKCDVVNFAKDKWHAVFSRFYDAHKIQNASMTWQNVILGLNNKGLEIMDEMEDVKSSISFIEITDVSKGRHTVTISTLKSEDFVVSSNHADDLFSLLTKFMDGLRRKSKYGIAVQDSTQIEGAIGVGLTKGDLVELEQPYEQFMYEDVYSATCVRTGKLNMMPRDLIYVIPTVDEPAHDTLGMLTVQLRKDPSVFPTQQIVHREHTLQMYAKLHFRQGSDNAVSKFLSKASFKSSKKDKAQTNWQYQKESIKKPLLKRTHLREELRRAITVYTVYFNILNNIRHMRDEIYCQIIKQLTNNPNKSSEDRGWRLLYLVCTCAVPSTELYDECEQFMRGSKHPLSQKCLARLHLTKSEGARQYPPHPMEHAAMESKKHTINITIGFPFQHQQDFEVDVSCRVVEIKRVIMDAFDLEGIDEYGLCFGLKDRVISAPDGEFFLDSLTNVELFWAKQMRSQRSSVTESNKGSPDFSAPTTVHVFFLKKLWVNSEPGKNKNADSMFHFPQEVPNYLRGYHNCSDKDAGHLAAYIYRAQFGDDMSALSDFESNMKALIPHPVLEKKPPNEWKQLVKEEISRTKGTNSDKAKLAFLKIIHQWPTYGSVFFTVKQRSMKNYPKHVLFAVNVHGIMFLDVTSKNVIAKYEYSQIPNWAYDEQSFTLVVGDGPNATKIYMETNLGHNMDDIIMSYVAWMMNTHIQKRPSYAGVTLYDAIDDKDGVTAGALFSFDHPHVANPRLQIERPEPAVQRVFDSPVDELVAAHIRCCWAVSKHDFIEAYGCQAVAVQSFTKLFQSQKDENWSLPVMFAVCLDLRLFANSADVQAQKKGKGKAGERLEKAAELLMGCFRVCASDNRASVEDTKKWGMLNLVNQLFKIYFKINKLHLCKPLIRAIDSLPLKDRFPLAQQVTFRYYVGRKAMFDSDFKSADEFLTFAFTRCHRSSTKNKRMTLIYLLPVKMLLGYMPSQRVLKKYDLLQFAEVAQAVSSGNLLSLNNALEKNEAFFIKCGIYLILEKLKIITYRNLFKKVHLILNTHQLPIEAFTAALRMMKASILSEVEDIDNDETACIIANLIYENKIKGYISHQHQKLVVSKQNAFPKLSTVL</sequence>
<dbReference type="Pfam" id="PF00373">
    <property type="entry name" value="FERM_M"/>
    <property type="match status" value="1"/>
</dbReference>
<organism evidence="9">
    <name type="scientific">Magallana gigas</name>
    <name type="common">Pacific oyster</name>
    <name type="synonym">Crassostrea gigas</name>
    <dbReference type="NCBI Taxonomy" id="29159"/>
    <lineage>
        <taxon>Eukaryota</taxon>
        <taxon>Metazoa</taxon>
        <taxon>Spiralia</taxon>
        <taxon>Lophotrochozoa</taxon>
        <taxon>Mollusca</taxon>
        <taxon>Bivalvia</taxon>
        <taxon>Autobranchia</taxon>
        <taxon>Pteriomorphia</taxon>
        <taxon>Ostreida</taxon>
        <taxon>Ostreoidea</taxon>
        <taxon>Ostreidae</taxon>
        <taxon>Magallana</taxon>
    </lineage>
</organism>
<dbReference type="PANTHER" id="PTHR22692:SF33">
    <property type="entry name" value="MYOSIN"/>
    <property type="match status" value="1"/>
</dbReference>
<dbReference type="SUPFAM" id="SSF54236">
    <property type="entry name" value="Ubiquitin-like"/>
    <property type="match status" value="1"/>
</dbReference>
<dbReference type="InterPro" id="IPR029071">
    <property type="entry name" value="Ubiquitin-like_domsf"/>
</dbReference>
<dbReference type="Gene3D" id="1.25.40.530">
    <property type="entry name" value="MyTH4 domain"/>
    <property type="match status" value="3"/>
</dbReference>